<dbReference type="EMBL" id="BRYA01000595">
    <property type="protein sequence ID" value="GMI24858.1"/>
    <property type="molecule type" value="Genomic_DNA"/>
</dbReference>
<evidence type="ECO:0000313" key="7">
    <source>
        <dbReference type="EMBL" id="GMI24858.1"/>
    </source>
</evidence>
<dbReference type="SMART" id="SM00297">
    <property type="entry name" value="BROMO"/>
    <property type="match status" value="1"/>
</dbReference>
<dbReference type="InterPro" id="IPR027353">
    <property type="entry name" value="NET_dom"/>
</dbReference>
<dbReference type="GO" id="GO:0000785">
    <property type="term" value="C:chromatin"/>
    <property type="evidence" value="ECO:0007669"/>
    <property type="project" value="TreeGrafter"/>
</dbReference>
<feature type="compositionally biased region" description="Basic and acidic residues" evidence="4">
    <location>
        <begin position="117"/>
        <end position="126"/>
    </location>
</feature>
<comment type="caution">
    <text evidence="7">The sequence shown here is derived from an EMBL/GenBank/DDBJ whole genome shotgun (WGS) entry which is preliminary data.</text>
</comment>
<keyword evidence="3" id="KW-0175">Coiled coil</keyword>
<dbReference type="GO" id="GO:0006355">
    <property type="term" value="P:regulation of DNA-templated transcription"/>
    <property type="evidence" value="ECO:0007669"/>
    <property type="project" value="TreeGrafter"/>
</dbReference>
<name>A0A9W7L362_9STRA</name>
<feature type="compositionally biased region" description="Low complexity" evidence="4">
    <location>
        <begin position="53"/>
        <end position="63"/>
    </location>
</feature>
<feature type="region of interest" description="Disordered" evidence="4">
    <location>
        <begin position="52"/>
        <end position="158"/>
    </location>
</feature>
<keyword evidence="8" id="KW-1185">Reference proteome</keyword>
<feature type="compositionally biased region" description="Low complexity" evidence="4">
    <location>
        <begin position="684"/>
        <end position="699"/>
    </location>
</feature>
<feature type="compositionally biased region" description="Polar residues" evidence="4">
    <location>
        <begin position="1235"/>
        <end position="1250"/>
    </location>
</feature>
<feature type="region of interest" description="Disordered" evidence="4">
    <location>
        <begin position="1133"/>
        <end position="1208"/>
    </location>
</feature>
<dbReference type="GO" id="GO:0005634">
    <property type="term" value="C:nucleus"/>
    <property type="evidence" value="ECO:0007669"/>
    <property type="project" value="TreeGrafter"/>
</dbReference>
<sequence length="1250" mass="136150">MNGAGTVSTSNPSSPADAAPNSGAPSSVAVDVAKMASSDVEAQMFSALEADVAAAAATSQTSPAAPPPPAEQTNNASNNNNNNMEGTAENSNQPPVETATEEISKVVTPVTNGGQHHNGEHPEVARESATAPSPAAPASAPAPSQPPPPAAAPPAVANGAPKPPILPIKVVVRHTAKLIIDPDKRQHIIKGDWYQVGLQPNPHFQIFNWKYSVTADRDVNALPHNGKYMGAFKVPIDNGKKKSKLTDVVETVEKLVFTKVDIPSADAATANPAENKPARKWTVKGKGSNKFGHFILEGTATCASDVGSDMDLVVDKTYVPADPNALPDACETHDVKVCCLRGTMKCVQSNEGHAHVTVEGMWSSDRLNLLVDPEQLQKDQIISKFRLEHKSGSSYEKFIFPPDKNIKYSGWFELMQLDGSVIRIGENDTSFKLLPNVEGGWNVEGRGRNNYGSFTLTGTLQKDTNLLELYKHFPPRITSKSRSTNAGSLKVPANAPLPPPPKFPPLSMEEIEVQAEQPATKEPFDADGVSPRYEVYMQGNLLHDPTQVQSFKVSGEWCAFKRDWGDPKLRSKFEFGLSTGEGFPKDDLNYSGFFNLRSKNGSVKRVREQQIALRFAKNTSHGYNVGGVGLNDFGRFKIIGTFYPMSSTSGRVELYKWYTHTYPTPLIAPRPAVPRKPRTTVPKAPRSASSSSDTPSLTRQPSGRAIKVPNKNFDAHHSTKLTNEMSQCSKLLQDAMKQDIYRWFSDPIDPVALNIPDYFQVITNPMDLKSIQTKIQQGEIADHATFYEHMKLVFNNCLTYNKPSPNNEYLLKMCRDIGARFEKDYEKFLRNLKIRQQEEEARQERAREERARIPPKRKPDPRSGAAKRQRIDEMGGYHHQPSAVHAMQQNRQIEELKEMLRVQQEQLMAVQAQAQANEAKMELNNMGMMGGMGMGSFSTTPAGGMIATTNYAAAAYETERSLSTNEQERLTKAINSLSGSRLNDVLRIIQKDTNMGDDDDDVQMGVDELPNFTQVKLYEMLVKNKGEGGSKPKGRPKGSTKTKGIGGAGGGGSLGGGLGGGMGYNPMAVASSLNPTGVGVDAQAQEDQILEFNEFDSSNLEDDVVLNGGGGMALAGMDGFKADDDDWNAARNQAKSTNQFQTEQERRSEAVRTEMEKSGQQRLEDAKAAADKNAAQRKAEEESALLAEQEKAKREKAESEALRDAMRRERDAVEKGAGFENAGAVMPAGGGFSPLSLNGSASPSGSDYGF</sequence>
<dbReference type="SUPFAM" id="SSF47370">
    <property type="entry name" value="Bromodomain"/>
    <property type="match status" value="1"/>
</dbReference>
<feature type="coiled-coil region" evidence="3">
    <location>
        <begin position="886"/>
        <end position="922"/>
    </location>
</feature>
<gene>
    <name evidence="7" type="ORF">TrCOL_g973</name>
</gene>
<feature type="region of interest" description="Disordered" evidence="4">
    <location>
        <begin position="1024"/>
        <end position="1050"/>
    </location>
</feature>
<feature type="compositionally biased region" description="Low complexity" evidence="4">
    <location>
        <begin position="127"/>
        <end position="142"/>
    </location>
</feature>
<feature type="region of interest" description="Disordered" evidence="4">
    <location>
        <begin position="837"/>
        <end position="868"/>
    </location>
</feature>
<evidence type="ECO:0000313" key="8">
    <source>
        <dbReference type="Proteomes" id="UP001165065"/>
    </source>
</evidence>
<evidence type="ECO:0000259" key="5">
    <source>
        <dbReference type="PROSITE" id="PS50014"/>
    </source>
</evidence>
<feature type="compositionally biased region" description="Basic and acidic residues" evidence="4">
    <location>
        <begin position="1188"/>
        <end position="1208"/>
    </location>
</feature>
<evidence type="ECO:0000256" key="3">
    <source>
        <dbReference type="SAM" id="Coils"/>
    </source>
</evidence>
<feature type="compositionally biased region" description="Polar residues" evidence="4">
    <location>
        <begin position="1"/>
        <end position="14"/>
    </location>
</feature>
<feature type="compositionally biased region" description="Pro residues" evidence="4">
    <location>
        <begin position="143"/>
        <end position="152"/>
    </location>
</feature>
<dbReference type="Proteomes" id="UP001165065">
    <property type="component" value="Unassembled WGS sequence"/>
</dbReference>
<evidence type="ECO:0000256" key="4">
    <source>
        <dbReference type="SAM" id="MobiDB-lite"/>
    </source>
</evidence>
<evidence type="ECO:0000259" key="6">
    <source>
        <dbReference type="PROSITE" id="PS51525"/>
    </source>
</evidence>
<dbReference type="PANTHER" id="PTHR22880">
    <property type="entry name" value="FALZ-RELATED BROMODOMAIN-CONTAINING PROTEINS"/>
    <property type="match status" value="1"/>
</dbReference>
<reference evidence="8" key="1">
    <citation type="journal article" date="2023" name="Commun. Biol.">
        <title>Genome analysis of Parmales, the sister group of diatoms, reveals the evolutionary specialization of diatoms from phago-mixotrophs to photoautotrophs.</title>
        <authorList>
            <person name="Ban H."/>
            <person name="Sato S."/>
            <person name="Yoshikawa S."/>
            <person name="Yamada K."/>
            <person name="Nakamura Y."/>
            <person name="Ichinomiya M."/>
            <person name="Sato N."/>
            <person name="Blanc-Mathieu R."/>
            <person name="Endo H."/>
            <person name="Kuwata A."/>
            <person name="Ogata H."/>
        </authorList>
    </citation>
    <scope>NUCLEOTIDE SEQUENCE [LARGE SCALE GENOMIC DNA]</scope>
</reference>
<feature type="compositionally biased region" description="Basic and acidic residues" evidence="4">
    <location>
        <begin position="837"/>
        <end position="861"/>
    </location>
</feature>
<keyword evidence="1 2" id="KW-0103">Bromodomain</keyword>
<dbReference type="InterPro" id="IPR001487">
    <property type="entry name" value="Bromodomain"/>
</dbReference>
<dbReference type="Gene3D" id="1.20.1270.220">
    <property type="match status" value="1"/>
</dbReference>
<feature type="compositionally biased region" description="Polar residues" evidence="4">
    <location>
        <begin position="1133"/>
        <end position="1142"/>
    </location>
</feature>
<dbReference type="PROSITE" id="PS50014">
    <property type="entry name" value="BROMODOMAIN_2"/>
    <property type="match status" value="1"/>
</dbReference>
<evidence type="ECO:0000256" key="2">
    <source>
        <dbReference type="PROSITE-ProRule" id="PRU00035"/>
    </source>
</evidence>
<protein>
    <submittedName>
        <fullName evidence="7">Uncharacterized protein</fullName>
    </submittedName>
</protein>
<evidence type="ECO:0000256" key="1">
    <source>
        <dbReference type="ARBA" id="ARBA00023117"/>
    </source>
</evidence>
<dbReference type="PROSITE" id="PS51525">
    <property type="entry name" value="NET"/>
    <property type="match status" value="1"/>
</dbReference>
<dbReference type="InterPro" id="IPR050935">
    <property type="entry name" value="Bromo_chromatin_reader"/>
</dbReference>
<feature type="region of interest" description="Disordered" evidence="4">
    <location>
        <begin position="1229"/>
        <end position="1250"/>
    </location>
</feature>
<dbReference type="Pfam" id="PF17035">
    <property type="entry name" value="BET"/>
    <property type="match status" value="1"/>
</dbReference>
<feature type="region of interest" description="Disordered" evidence="4">
    <location>
        <begin position="479"/>
        <end position="500"/>
    </location>
</feature>
<dbReference type="AlphaFoldDB" id="A0A9W7L362"/>
<dbReference type="PANTHER" id="PTHR22880:SF225">
    <property type="entry name" value="BROMODOMAIN-CONTAINING PROTEIN BET-1-RELATED"/>
    <property type="match status" value="1"/>
</dbReference>
<dbReference type="Gene3D" id="1.20.920.10">
    <property type="entry name" value="Bromodomain-like"/>
    <property type="match status" value="1"/>
</dbReference>
<feature type="domain" description="NET" evidence="6">
    <location>
        <begin position="952"/>
        <end position="1032"/>
    </location>
</feature>
<feature type="domain" description="Bromo" evidence="5">
    <location>
        <begin position="744"/>
        <end position="808"/>
    </location>
</feature>
<accession>A0A9W7L362</accession>
<dbReference type="InterPro" id="IPR038336">
    <property type="entry name" value="NET_sf"/>
</dbReference>
<feature type="compositionally biased region" description="Low complexity" evidence="4">
    <location>
        <begin position="71"/>
        <end position="92"/>
    </location>
</feature>
<dbReference type="GO" id="GO:0006338">
    <property type="term" value="P:chromatin remodeling"/>
    <property type="evidence" value="ECO:0007669"/>
    <property type="project" value="TreeGrafter"/>
</dbReference>
<feature type="compositionally biased region" description="Basic and acidic residues" evidence="4">
    <location>
        <begin position="1143"/>
        <end position="1170"/>
    </location>
</feature>
<dbReference type="PRINTS" id="PR00503">
    <property type="entry name" value="BROMODOMAIN"/>
</dbReference>
<feature type="region of interest" description="Disordered" evidence="4">
    <location>
        <begin position="668"/>
        <end position="713"/>
    </location>
</feature>
<feature type="region of interest" description="Disordered" evidence="4">
    <location>
        <begin position="1"/>
        <end position="26"/>
    </location>
</feature>
<dbReference type="OrthoDB" id="21449at2759"/>
<dbReference type="InterPro" id="IPR036427">
    <property type="entry name" value="Bromodomain-like_sf"/>
</dbReference>
<organism evidence="7 8">
    <name type="scientific">Triparma columacea</name>
    <dbReference type="NCBI Taxonomy" id="722753"/>
    <lineage>
        <taxon>Eukaryota</taxon>
        <taxon>Sar</taxon>
        <taxon>Stramenopiles</taxon>
        <taxon>Ochrophyta</taxon>
        <taxon>Bolidophyceae</taxon>
        <taxon>Parmales</taxon>
        <taxon>Triparmaceae</taxon>
        <taxon>Triparma</taxon>
    </lineage>
</organism>
<dbReference type="Pfam" id="PF00439">
    <property type="entry name" value="Bromodomain"/>
    <property type="match status" value="1"/>
</dbReference>
<proteinExistence type="predicted"/>